<evidence type="ECO:0000313" key="3">
    <source>
        <dbReference type="Proteomes" id="UP001160390"/>
    </source>
</evidence>
<comment type="caution">
    <text evidence="2">The sequence shown here is derived from an EMBL/GenBank/DDBJ whole genome shotgun (WGS) entry which is preliminary data.</text>
</comment>
<dbReference type="Gene3D" id="3.30.9.10">
    <property type="entry name" value="D-Amino Acid Oxidase, subunit A, domain 2"/>
    <property type="match status" value="1"/>
</dbReference>
<evidence type="ECO:0000259" key="1">
    <source>
        <dbReference type="Pfam" id="PF01266"/>
    </source>
</evidence>
<feature type="domain" description="FAD dependent oxidoreductase" evidence="1">
    <location>
        <begin position="49"/>
        <end position="212"/>
    </location>
</feature>
<keyword evidence="3" id="KW-1185">Reference proteome</keyword>
<dbReference type="Pfam" id="PF01266">
    <property type="entry name" value="DAO"/>
    <property type="match status" value="1"/>
</dbReference>
<proteinExistence type="predicted"/>
<dbReference type="Gene3D" id="3.50.50.60">
    <property type="entry name" value="FAD/NAD(P)-binding domain"/>
    <property type="match status" value="1"/>
</dbReference>
<dbReference type="GO" id="GO:0005737">
    <property type="term" value="C:cytoplasm"/>
    <property type="evidence" value="ECO:0007669"/>
    <property type="project" value="TreeGrafter"/>
</dbReference>
<evidence type="ECO:0000313" key="2">
    <source>
        <dbReference type="EMBL" id="CAI6092434.1"/>
    </source>
</evidence>
<accession>A0AA35M9B7</accession>
<gene>
    <name evidence="2" type="ORF">CCHLO57077_00017987</name>
</gene>
<dbReference type="Proteomes" id="UP001160390">
    <property type="component" value="Unassembled WGS sequence"/>
</dbReference>
<dbReference type="PANTHER" id="PTHR13847:SF260">
    <property type="entry name" value="FAD DEPENDENT OXIDOREDUCTASE DOMAIN-CONTAINING PROTEIN"/>
    <property type="match status" value="1"/>
</dbReference>
<protein>
    <recommendedName>
        <fullName evidence="1">FAD dependent oxidoreductase domain-containing protein</fullName>
    </recommendedName>
</protein>
<dbReference type="AlphaFoldDB" id="A0AA35M9B7"/>
<dbReference type="EMBL" id="CABFNP030001209">
    <property type="protein sequence ID" value="CAI6092434.1"/>
    <property type="molecule type" value="Genomic_DNA"/>
</dbReference>
<name>A0AA35M9B7_9HYPO</name>
<reference evidence="2" key="1">
    <citation type="submission" date="2023-01" db="EMBL/GenBank/DDBJ databases">
        <authorList>
            <person name="Piombo E."/>
        </authorList>
    </citation>
    <scope>NUCLEOTIDE SEQUENCE</scope>
</reference>
<dbReference type="InterPro" id="IPR036188">
    <property type="entry name" value="FAD/NAD-bd_sf"/>
</dbReference>
<dbReference type="PANTHER" id="PTHR13847">
    <property type="entry name" value="SARCOSINE DEHYDROGENASE-RELATED"/>
    <property type="match status" value="1"/>
</dbReference>
<dbReference type="InterPro" id="IPR006076">
    <property type="entry name" value="FAD-dep_OxRdtase"/>
</dbReference>
<organism evidence="2 3">
    <name type="scientific">Clonostachys chloroleuca</name>
    <dbReference type="NCBI Taxonomy" id="1926264"/>
    <lineage>
        <taxon>Eukaryota</taxon>
        <taxon>Fungi</taxon>
        <taxon>Dikarya</taxon>
        <taxon>Ascomycota</taxon>
        <taxon>Pezizomycotina</taxon>
        <taxon>Sordariomycetes</taxon>
        <taxon>Hypocreomycetidae</taxon>
        <taxon>Hypocreales</taxon>
        <taxon>Bionectriaceae</taxon>
        <taxon>Clonostachys</taxon>
    </lineage>
</organism>
<sequence>MIRFIKENDLADVVELVETRAVDLYMTENAWKEASGSFDACLAHLKTQDLAQWTARMQRMNKFAQLDAQKNVEESNELTSLLEQSFRFSNTYGVISYPACTLWAYKLAAGIIDKVIDVGLRVSAHTPALKISPVGDGPEWLVKTSRGSIKCRRIFHATNGYVSSLLPELAGKVVPTKGHVVVLQPSPKYAAEPLDHSAGVQWGEDFDYMIQRPSKW</sequence>
<dbReference type="SUPFAM" id="SSF51905">
    <property type="entry name" value="FAD/NAD(P)-binding domain"/>
    <property type="match status" value="1"/>
</dbReference>